<reference evidence="3 4" key="1">
    <citation type="submission" date="2016-01" db="EMBL/GenBank/DDBJ databases">
        <authorList>
            <person name="Mitreva M."/>
            <person name="Pepin K.H."/>
            <person name="Mihindukulasuriya K.A."/>
            <person name="Fulton R."/>
            <person name="Fronick C."/>
            <person name="O'Laughlin M."/>
            <person name="Miner T."/>
            <person name="Herter B."/>
            <person name="Rosa B.A."/>
            <person name="Cordes M."/>
            <person name="Tomlinson C."/>
            <person name="Wollam A."/>
            <person name="Palsikar V.B."/>
            <person name="Mardis E.R."/>
            <person name="Wilson R.K."/>
        </authorList>
    </citation>
    <scope>NUCLEOTIDE SEQUENCE [LARGE SCALE GENOMIC DNA]</scope>
    <source>
        <strain evidence="3 4">DNF00696</strain>
    </source>
</reference>
<keyword evidence="2" id="KW-0472">Membrane</keyword>
<dbReference type="Pfam" id="PF07332">
    <property type="entry name" value="Phage_holin_3_6"/>
    <property type="match status" value="1"/>
</dbReference>
<evidence type="ECO:0000256" key="2">
    <source>
        <dbReference type="SAM" id="Phobius"/>
    </source>
</evidence>
<keyword evidence="2" id="KW-1133">Transmembrane helix</keyword>
<name>A0AB34X1W8_9ACTO</name>
<dbReference type="EMBL" id="LSDN01000013">
    <property type="protein sequence ID" value="KXB81001.1"/>
    <property type="molecule type" value="Genomic_DNA"/>
</dbReference>
<organism evidence="3 4">
    <name type="scientific">Varibaculum cambriense</name>
    <dbReference type="NCBI Taxonomy" id="184870"/>
    <lineage>
        <taxon>Bacteria</taxon>
        <taxon>Bacillati</taxon>
        <taxon>Actinomycetota</taxon>
        <taxon>Actinomycetes</taxon>
        <taxon>Actinomycetales</taxon>
        <taxon>Actinomycetaceae</taxon>
        <taxon>Varibaculum</taxon>
    </lineage>
</organism>
<feature type="region of interest" description="Disordered" evidence="1">
    <location>
        <begin position="1"/>
        <end position="106"/>
    </location>
</feature>
<evidence type="ECO:0008006" key="5">
    <source>
        <dbReference type="Google" id="ProtNLM"/>
    </source>
</evidence>
<dbReference type="Proteomes" id="UP000070572">
    <property type="component" value="Unassembled WGS sequence"/>
</dbReference>
<feature type="transmembrane region" description="Helical" evidence="2">
    <location>
        <begin position="180"/>
        <end position="200"/>
    </location>
</feature>
<comment type="caution">
    <text evidence="3">The sequence shown here is derived from an EMBL/GenBank/DDBJ whole genome shotgun (WGS) entry which is preliminary data.</text>
</comment>
<proteinExistence type="predicted"/>
<feature type="compositionally biased region" description="Basic and acidic residues" evidence="1">
    <location>
        <begin position="1"/>
        <end position="10"/>
    </location>
</feature>
<feature type="compositionally biased region" description="Low complexity" evidence="1">
    <location>
        <begin position="51"/>
        <end position="62"/>
    </location>
</feature>
<sequence length="231" mass="23497">MDRSDLKMSDSQRPIPPTPGYHSAPGTPPEHRATPGVPATPGYHSPQNGVSPQGSAAPQAAANKVPDTGSKGIPRYVSPEPAARENASQEGAASKPAASAGVETGSARPNLGNLVSKLSDQVQALVKGEIELAKVKATNMAKRSGLGIALLVVAGVLALYMLGFLFGAVAEALVLAVPMWAAKLIVAGILLVLVAILALVGKASLQKGISEKPDPQEGIKEGIAAVKKGLE</sequence>
<evidence type="ECO:0000256" key="1">
    <source>
        <dbReference type="SAM" id="MobiDB-lite"/>
    </source>
</evidence>
<evidence type="ECO:0000313" key="4">
    <source>
        <dbReference type="Proteomes" id="UP000070572"/>
    </source>
</evidence>
<evidence type="ECO:0000313" key="3">
    <source>
        <dbReference type="EMBL" id="KXB81001.1"/>
    </source>
</evidence>
<gene>
    <name evidence="3" type="ORF">HMPREF1862_00723</name>
</gene>
<keyword evidence="2" id="KW-0812">Transmembrane</keyword>
<dbReference type="AlphaFoldDB" id="A0AB34X1W8"/>
<accession>A0AB34X1W8</accession>
<protein>
    <recommendedName>
        <fullName evidence="5">Phage holin family protein</fullName>
    </recommendedName>
</protein>
<feature type="transmembrane region" description="Helical" evidence="2">
    <location>
        <begin position="146"/>
        <end position="168"/>
    </location>
</feature>
<dbReference type="InterPro" id="IPR009937">
    <property type="entry name" value="Phage_holin_3_6"/>
</dbReference>